<dbReference type="EMBL" id="BK014667">
    <property type="protein sequence ID" value="DAD67031.1"/>
    <property type="molecule type" value="Genomic_DNA"/>
</dbReference>
<proteinExistence type="predicted"/>
<evidence type="ECO:0000313" key="1">
    <source>
        <dbReference type="EMBL" id="DAD67031.1"/>
    </source>
</evidence>
<sequence>MFNNLKTNQAAMEEKSDRIGGGYQPLPSGIYQAEIAYAYGTTSKSGAMGLVVKFNIIQDGKDPYPYTTTFWLSDKKGNTFYLDKDGNPHNLAGFNQANHLCALVAGKSVLEIPMETRVLQLYNYDAKKEVPTEVNAAVALFGQTVALAIKYVRENKREKSPSTGEYEPVNEERFTNDIDKIFGISDEGEAYTFDEAANEIPFEFAEKWLARWKDKTDDKFKEVKGASAKAGTTRKLGIG</sequence>
<protein>
    <submittedName>
        <fullName evidence="1">Single stranded DNA binding protein</fullName>
    </submittedName>
</protein>
<name>A0A8S5LAR5_9CAUD</name>
<organism evidence="1">
    <name type="scientific">Podoviridae sp. ctBev14</name>
    <dbReference type="NCBI Taxonomy" id="2823556"/>
    <lineage>
        <taxon>Viruses</taxon>
        <taxon>Duplodnaviria</taxon>
        <taxon>Heunggongvirae</taxon>
        <taxon>Uroviricota</taxon>
        <taxon>Caudoviricetes</taxon>
    </lineage>
</organism>
<accession>A0A8S5LAR5</accession>
<reference evidence="1" key="1">
    <citation type="journal article" date="2021" name="Proc. Natl. Acad. Sci. U.S.A.">
        <title>A Catalog of Tens of Thousands of Viruses from Human Metagenomes Reveals Hidden Associations with Chronic Diseases.</title>
        <authorList>
            <person name="Tisza M.J."/>
            <person name="Buck C.B."/>
        </authorList>
    </citation>
    <scope>NUCLEOTIDE SEQUENCE</scope>
    <source>
        <strain evidence="1">CtBev14</strain>
    </source>
</reference>